<evidence type="ECO:0000313" key="1">
    <source>
        <dbReference type="EMBL" id="MBC3794863.1"/>
    </source>
</evidence>
<feature type="non-terminal residue" evidence="1">
    <location>
        <position position="1"/>
    </location>
</feature>
<name>A0ABR6WFA4_9BACT</name>
<sequence>QSLSLSAQPAGLLLLRVSTPSQSQILKVLNR</sequence>
<organism evidence="1 3">
    <name type="scientific">Spirosoma utsteinense</name>
    <dbReference type="NCBI Taxonomy" id="2585773"/>
    <lineage>
        <taxon>Bacteria</taxon>
        <taxon>Pseudomonadati</taxon>
        <taxon>Bacteroidota</taxon>
        <taxon>Cytophagia</taxon>
        <taxon>Cytophagales</taxon>
        <taxon>Cytophagaceae</taxon>
        <taxon>Spirosoma</taxon>
    </lineage>
</organism>
<reference evidence="1 3" key="1">
    <citation type="submission" date="2019-06" db="EMBL/GenBank/DDBJ databases">
        <title>Spirosoma utsteinense sp. nov. isolated from Antarctic ice-free soils.</title>
        <authorList>
            <person name="Tahon G."/>
        </authorList>
    </citation>
    <scope>NUCLEOTIDE SEQUENCE [LARGE SCALE GENOMIC DNA]</scope>
    <source>
        <strain evidence="1 3">LMG 31447</strain>
    </source>
</reference>
<evidence type="ECO:0000313" key="2">
    <source>
        <dbReference type="EMBL" id="MBC3795001.1"/>
    </source>
</evidence>
<accession>A0ABR6WFA4</accession>
<protein>
    <submittedName>
        <fullName evidence="1">Uncharacterized protein</fullName>
    </submittedName>
</protein>
<gene>
    <name evidence="1" type="ORF">FH603_5395</name>
    <name evidence="2" type="ORF">FH603_5533</name>
</gene>
<dbReference type="EMBL" id="VFIA01000072">
    <property type="protein sequence ID" value="MBC3795001.1"/>
    <property type="molecule type" value="Genomic_DNA"/>
</dbReference>
<keyword evidence="3" id="KW-1185">Reference proteome</keyword>
<proteinExistence type="predicted"/>
<evidence type="ECO:0000313" key="3">
    <source>
        <dbReference type="Proteomes" id="UP000700732"/>
    </source>
</evidence>
<dbReference type="Proteomes" id="UP000700732">
    <property type="component" value="Unassembled WGS sequence"/>
</dbReference>
<comment type="caution">
    <text evidence="1">The sequence shown here is derived from an EMBL/GenBank/DDBJ whole genome shotgun (WGS) entry which is preliminary data.</text>
</comment>
<dbReference type="EMBL" id="VFIA01000062">
    <property type="protein sequence ID" value="MBC3794863.1"/>
    <property type="molecule type" value="Genomic_DNA"/>
</dbReference>